<sequence>MKITVFTSNQPRHLSLIESLASIADEVYAIQECNTIFPGQVADFFKRSEVMQEYFSHVLNAEKEIFGRPRFSPLNVKSLSMKLGDLNRLEQDALKPALESDYYIVFGSSFIKGNLCNFLVNQKALNIHMGASPYYRGSSCNFWAVQEGNPDYVGATIHLLTKGLDSGPMLFHALPKPQKITPFVLGMQAVKAAHEGLLSHLKSGTIFDFAPVTQDKSQELKYTRNSDFTDEVASHYLKTAPTSEEVLQSLQSRDLSKFLHPYLG</sequence>
<dbReference type="EC" id="2.1.2.9" evidence="2"/>
<name>A0A517VZR8_9PLAN</name>
<gene>
    <name evidence="2" type="primary">fmt_2</name>
    <name evidence="2" type="ORF">V144x_39990</name>
</gene>
<dbReference type="Pfam" id="PF00551">
    <property type="entry name" value="Formyl_trans_N"/>
    <property type="match status" value="1"/>
</dbReference>
<keyword evidence="2" id="KW-0808">Transferase</keyword>
<dbReference type="SUPFAM" id="SSF53328">
    <property type="entry name" value="Formyltransferase"/>
    <property type="match status" value="1"/>
</dbReference>
<accession>A0A517VZR8</accession>
<dbReference type="Proteomes" id="UP000318704">
    <property type="component" value="Chromosome"/>
</dbReference>
<dbReference type="InterPro" id="IPR036477">
    <property type="entry name" value="Formyl_transf_N_sf"/>
</dbReference>
<dbReference type="AlphaFoldDB" id="A0A517VZR8"/>
<feature type="domain" description="Formyl transferase N-terminal" evidence="1">
    <location>
        <begin position="119"/>
        <end position="172"/>
    </location>
</feature>
<evidence type="ECO:0000313" key="3">
    <source>
        <dbReference type="Proteomes" id="UP000318704"/>
    </source>
</evidence>
<protein>
    <submittedName>
        <fullName evidence="2">Methionyl-tRNA formyltransferase</fullName>
        <ecNumber evidence="2">2.1.2.9</ecNumber>
    </submittedName>
</protein>
<dbReference type="EMBL" id="CP037920">
    <property type="protein sequence ID" value="QDT98497.1"/>
    <property type="molecule type" value="Genomic_DNA"/>
</dbReference>
<evidence type="ECO:0000313" key="2">
    <source>
        <dbReference type="EMBL" id="QDT98497.1"/>
    </source>
</evidence>
<dbReference type="RefSeq" id="WP_144987205.1">
    <property type="nucleotide sequence ID" value="NZ_CP037920.1"/>
</dbReference>
<proteinExistence type="predicted"/>
<evidence type="ECO:0000259" key="1">
    <source>
        <dbReference type="Pfam" id="PF00551"/>
    </source>
</evidence>
<dbReference type="Gene3D" id="3.40.50.170">
    <property type="entry name" value="Formyl transferase, N-terminal domain"/>
    <property type="match status" value="1"/>
</dbReference>
<dbReference type="GO" id="GO:0004479">
    <property type="term" value="F:methionyl-tRNA formyltransferase activity"/>
    <property type="evidence" value="ECO:0007669"/>
    <property type="project" value="UniProtKB-EC"/>
</dbReference>
<dbReference type="KEGG" id="gaw:V144x_39990"/>
<reference evidence="2 3" key="1">
    <citation type="submission" date="2019-03" db="EMBL/GenBank/DDBJ databases">
        <title>Deep-cultivation of Planctomycetes and their phenomic and genomic characterization uncovers novel biology.</title>
        <authorList>
            <person name="Wiegand S."/>
            <person name="Jogler M."/>
            <person name="Boedeker C."/>
            <person name="Pinto D."/>
            <person name="Vollmers J."/>
            <person name="Rivas-Marin E."/>
            <person name="Kohn T."/>
            <person name="Peeters S.H."/>
            <person name="Heuer A."/>
            <person name="Rast P."/>
            <person name="Oberbeckmann S."/>
            <person name="Bunk B."/>
            <person name="Jeske O."/>
            <person name="Meyerdierks A."/>
            <person name="Storesund J.E."/>
            <person name="Kallscheuer N."/>
            <person name="Luecker S."/>
            <person name="Lage O.M."/>
            <person name="Pohl T."/>
            <person name="Merkel B.J."/>
            <person name="Hornburger P."/>
            <person name="Mueller R.-W."/>
            <person name="Bruemmer F."/>
            <person name="Labrenz M."/>
            <person name="Spormann A.M."/>
            <person name="Op den Camp H."/>
            <person name="Overmann J."/>
            <person name="Amann R."/>
            <person name="Jetten M.S.M."/>
            <person name="Mascher T."/>
            <person name="Medema M.H."/>
            <person name="Devos D.P."/>
            <person name="Kaster A.-K."/>
            <person name="Ovreas L."/>
            <person name="Rohde M."/>
            <person name="Galperin M.Y."/>
            <person name="Jogler C."/>
        </authorList>
    </citation>
    <scope>NUCLEOTIDE SEQUENCE [LARGE SCALE GENOMIC DNA]</scope>
    <source>
        <strain evidence="2 3">V144</strain>
    </source>
</reference>
<organism evidence="2 3">
    <name type="scientific">Gimesia aquarii</name>
    <dbReference type="NCBI Taxonomy" id="2527964"/>
    <lineage>
        <taxon>Bacteria</taxon>
        <taxon>Pseudomonadati</taxon>
        <taxon>Planctomycetota</taxon>
        <taxon>Planctomycetia</taxon>
        <taxon>Planctomycetales</taxon>
        <taxon>Planctomycetaceae</taxon>
        <taxon>Gimesia</taxon>
    </lineage>
</organism>
<dbReference type="InterPro" id="IPR002376">
    <property type="entry name" value="Formyl_transf_N"/>
</dbReference>